<dbReference type="InParanoid" id="A0A7M7P031"/>
<dbReference type="OMA" id="NMFHSLY"/>
<dbReference type="InterPro" id="IPR032675">
    <property type="entry name" value="LRR_dom_sf"/>
</dbReference>
<evidence type="ECO:0000256" key="2">
    <source>
        <dbReference type="ARBA" id="ARBA00022729"/>
    </source>
</evidence>
<evidence type="ECO:0000256" key="1">
    <source>
        <dbReference type="ARBA" id="ARBA00022614"/>
    </source>
</evidence>
<feature type="domain" description="LRRCT" evidence="4">
    <location>
        <begin position="623"/>
        <end position="669"/>
    </location>
</feature>
<dbReference type="KEGG" id="spu:115924812"/>
<organism evidence="5 6">
    <name type="scientific">Strongylocentrotus purpuratus</name>
    <name type="common">Purple sea urchin</name>
    <dbReference type="NCBI Taxonomy" id="7668"/>
    <lineage>
        <taxon>Eukaryota</taxon>
        <taxon>Metazoa</taxon>
        <taxon>Echinodermata</taxon>
        <taxon>Eleutherozoa</taxon>
        <taxon>Echinozoa</taxon>
        <taxon>Echinoidea</taxon>
        <taxon>Euechinoidea</taxon>
        <taxon>Echinacea</taxon>
        <taxon>Camarodonta</taxon>
        <taxon>Echinidea</taxon>
        <taxon>Strongylocentrotidae</taxon>
        <taxon>Strongylocentrotus</taxon>
    </lineage>
</organism>
<dbReference type="Pfam" id="PF13855">
    <property type="entry name" value="LRR_8"/>
    <property type="match status" value="3"/>
</dbReference>
<feature type="domain" description="LRRCT" evidence="4">
    <location>
        <begin position="291"/>
        <end position="337"/>
    </location>
</feature>
<dbReference type="InterPro" id="IPR050328">
    <property type="entry name" value="Dev_Immune_Receptor"/>
</dbReference>
<dbReference type="GeneID" id="115924812"/>
<dbReference type="Gene3D" id="3.80.10.10">
    <property type="entry name" value="Ribonuclease Inhibitor"/>
    <property type="match status" value="6"/>
</dbReference>
<keyword evidence="2" id="KW-0732">Signal</keyword>
<dbReference type="EnsemblMetazoa" id="XM_030987663">
    <property type="protein sequence ID" value="XP_030843523"/>
    <property type="gene ID" value="LOC115924812"/>
</dbReference>
<keyword evidence="1" id="KW-0433">Leucine-rich repeat</keyword>
<dbReference type="PROSITE" id="PS51450">
    <property type="entry name" value="LRR"/>
    <property type="match status" value="1"/>
</dbReference>
<reference evidence="5" key="2">
    <citation type="submission" date="2021-01" db="UniProtKB">
        <authorList>
            <consortium name="EnsemblMetazoa"/>
        </authorList>
    </citation>
    <scope>IDENTIFICATION</scope>
</reference>
<dbReference type="InterPro" id="IPR000483">
    <property type="entry name" value="Cys-rich_flank_reg_C"/>
</dbReference>
<evidence type="ECO:0000256" key="3">
    <source>
        <dbReference type="ARBA" id="ARBA00022737"/>
    </source>
</evidence>
<protein>
    <recommendedName>
        <fullName evidence="4">LRRCT domain-containing protein</fullName>
    </recommendedName>
</protein>
<dbReference type="InterPro" id="IPR001611">
    <property type="entry name" value="Leu-rich_rpt"/>
</dbReference>
<evidence type="ECO:0000313" key="6">
    <source>
        <dbReference type="Proteomes" id="UP000007110"/>
    </source>
</evidence>
<dbReference type="Proteomes" id="UP000007110">
    <property type="component" value="Unassembled WGS sequence"/>
</dbReference>
<accession>A0A7M7P031</accession>
<dbReference type="SMART" id="SM00369">
    <property type="entry name" value="LRR_TYP"/>
    <property type="match status" value="9"/>
</dbReference>
<dbReference type="SMART" id="SM00082">
    <property type="entry name" value="LRRCT"/>
    <property type="match status" value="3"/>
</dbReference>
<dbReference type="RefSeq" id="XP_030843523.1">
    <property type="nucleotide sequence ID" value="XM_030987663.1"/>
</dbReference>
<dbReference type="GO" id="GO:0038023">
    <property type="term" value="F:signaling receptor activity"/>
    <property type="evidence" value="ECO:0000318"/>
    <property type="project" value="GO_Central"/>
</dbReference>
<reference evidence="6" key="1">
    <citation type="submission" date="2015-02" db="EMBL/GenBank/DDBJ databases">
        <title>Genome sequencing for Strongylocentrotus purpuratus.</title>
        <authorList>
            <person name="Murali S."/>
            <person name="Liu Y."/>
            <person name="Vee V."/>
            <person name="English A."/>
            <person name="Wang M."/>
            <person name="Skinner E."/>
            <person name="Han Y."/>
            <person name="Muzny D.M."/>
            <person name="Worley K.C."/>
            <person name="Gibbs R.A."/>
        </authorList>
    </citation>
    <scope>NUCLEOTIDE SEQUENCE</scope>
</reference>
<keyword evidence="3" id="KW-0677">Repeat</keyword>
<dbReference type="InterPro" id="IPR003591">
    <property type="entry name" value="Leu-rich_rpt_typical-subtyp"/>
</dbReference>
<dbReference type="PANTHER" id="PTHR24373:SF392">
    <property type="entry name" value="NEPHROCAN"/>
    <property type="match status" value="1"/>
</dbReference>
<evidence type="ECO:0000313" key="5">
    <source>
        <dbReference type="EnsemblMetazoa" id="XP_030843523"/>
    </source>
</evidence>
<feature type="domain" description="LRRCT" evidence="4">
    <location>
        <begin position="1008"/>
        <end position="1054"/>
    </location>
</feature>
<dbReference type="SMART" id="SM00364">
    <property type="entry name" value="LRR_BAC"/>
    <property type="match status" value="4"/>
</dbReference>
<evidence type="ECO:0000259" key="4">
    <source>
        <dbReference type="SMART" id="SM00082"/>
    </source>
</evidence>
<dbReference type="AlphaFoldDB" id="A0A7M7P031"/>
<dbReference type="PANTHER" id="PTHR24373">
    <property type="entry name" value="SLIT RELATED LEUCINE-RICH REPEAT NEURONAL PROTEIN"/>
    <property type="match status" value="1"/>
</dbReference>
<dbReference type="SUPFAM" id="SSF52058">
    <property type="entry name" value="L domain-like"/>
    <property type="match status" value="3"/>
</dbReference>
<name>A0A7M7P031_STRPU</name>
<keyword evidence="6" id="KW-1185">Reference proteome</keyword>
<proteinExistence type="predicted"/>
<sequence>MANPAFCAEVKRVQYSRVVITDLSADSCGIRVFDIPESQTAYAVRTITMRNNFIRSLPDLSGLPRLQLLDLQNNLIQRAAHVIPHKLKSLSLDNNSPSSLPKIRLGQSLTVLKIGRNRIESLVGFGDTDALEILDLSRNMFHSLYMDNVTLFHRRDASNEPLNLTLAIDSELFLRYNSFIPIPSIKAMHVAELDLSFNNINLLERDSFKLTPRISYLNLKGNAITSIQMHALRFNVHLVLVNLEDNHLQVIGHEALVKMGHFDLLLGNNDLVNISPLTLPEVSRSISFDPNPWRCDCSLRPLYRWYMRSNENTLTCWTPIHLRGRTLATLTDEELCPLIRNVSNENDISGEEAPDILSNGAKKLELKKDSRVVITDLSADSCGIRVFDIPESQTAYAVRTITMRNNFIRSLPDLSGLPRLELLDLQNNLIQRAAHVIPQKLKSLSLDNNPPSSLPKIRLGKSLTVLKIGKNMFHSLYMDNVTLFHRRGASNEPLNLTLAIDRELFLRYNSFITIPSIKAMHVAELDLSFNNINLLERDSFKLTPRISYLNLKGNAITSIQMHALRFNVHLVLVNLENNHLQVIGHEALVKMGHFDLLLGNNDLVNISPLTLPVVSRSISFDPNPWRCDCSLRPLYRWYMRSNENTLTCWTPIHLRGRTLATLTDEELCPLIRNVSNEDDISDSRVVITDLSADSCGIRVFDIPESQTAYTVRTITMRNNFIRSLPDLSGLPRLELLDLQNNLIQRAAHVIPQKLKSLSLDNNPPSSLPKIRLGKSLTVLKIGRNRIESLVGFGDTDALEILDLSCDQLTTLSLSDNPISVVEMSVFLNLPQLVSLAISHTLIHYMPFEQLLSQSRNMFHSLYMDNVTLFHRRDASNEPLNLTLAIDRELFLRYNSFITIPLIKAMHVAELDLSFNNINLLERDSFKLTPRISYLNLKGNAITSIQMHALRFNVHLVLVNLEDNHLQVIGHEALVKMGHFELLLGNNDLVNISPLTLPEVSRSISFDPNPWRCDCSLRPLYRWYMRSNENTLTCWTPIHLRGRTLATLTDEELCPLIRNVSNENDISGEVAPDIVSNGVKKLELKKSIQILAGVLFISRFPGPRFVQG</sequence>